<evidence type="ECO:0000256" key="1">
    <source>
        <dbReference type="SAM" id="MobiDB-lite"/>
    </source>
</evidence>
<sequence>NARTSAAGEASARRLAATARSIPRGRKGPLKVWLSSTRSPINAQSSTHSPINAQSSTRSPINAQSSTHSPIRAQSSTHSPIRAQSSTHSPIRAQSPPSLTLAVCRDVTPSLVQPDGLGEPCCCAGLPFFRNGGNPEVSEAVAFCVSKGCFRLMESFGERVLLTSS</sequence>
<evidence type="ECO:0000313" key="2">
    <source>
        <dbReference type="Ensembl" id="ENSPCLP00000009304.1"/>
    </source>
</evidence>
<reference evidence="2" key="1">
    <citation type="submission" date="2025-08" db="UniProtKB">
        <authorList>
            <consortium name="Ensembl"/>
        </authorList>
    </citation>
    <scope>IDENTIFICATION</scope>
</reference>
<dbReference type="Ensembl" id="ENSPCLT00000012546.1">
    <property type="protein sequence ID" value="ENSPCLP00000009304.1"/>
    <property type="gene ID" value="ENSPCLG00000007675.1"/>
</dbReference>
<proteinExistence type="predicted"/>
<feature type="compositionally biased region" description="Low complexity" evidence="1">
    <location>
        <begin position="1"/>
        <end position="21"/>
    </location>
</feature>
<feature type="region of interest" description="Disordered" evidence="1">
    <location>
        <begin position="1"/>
        <end position="95"/>
    </location>
</feature>
<dbReference type="Proteomes" id="UP000472261">
    <property type="component" value="Unplaced"/>
</dbReference>
<evidence type="ECO:0000313" key="3">
    <source>
        <dbReference type="Proteomes" id="UP000472261"/>
    </source>
</evidence>
<feature type="compositionally biased region" description="Polar residues" evidence="1">
    <location>
        <begin position="34"/>
        <end position="89"/>
    </location>
</feature>
<accession>A0A669PMB5</accession>
<keyword evidence="3" id="KW-1185">Reference proteome</keyword>
<name>A0A669PMB5_PHACC</name>
<protein>
    <submittedName>
        <fullName evidence="2">Uncharacterized protein</fullName>
    </submittedName>
</protein>
<organism evidence="2 3">
    <name type="scientific">Phasianus colchicus</name>
    <name type="common">Common pheasant</name>
    <dbReference type="NCBI Taxonomy" id="9054"/>
    <lineage>
        <taxon>Eukaryota</taxon>
        <taxon>Metazoa</taxon>
        <taxon>Chordata</taxon>
        <taxon>Craniata</taxon>
        <taxon>Vertebrata</taxon>
        <taxon>Euteleostomi</taxon>
        <taxon>Archelosauria</taxon>
        <taxon>Archosauria</taxon>
        <taxon>Dinosauria</taxon>
        <taxon>Saurischia</taxon>
        <taxon>Theropoda</taxon>
        <taxon>Coelurosauria</taxon>
        <taxon>Aves</taxon>
        <taxon>Neognathae</taxon>
        <taxon>Galloanserae</taxon>
        <taxon>Galliformes</taxon>
        <taxon>Phasianidae</taxon>
        <taxon>Phasianinae</taxon>
        <taxon>Phasianus</taxon>
    </lineage>
</organism>
<reference evidence="2" key="2">
    <citation type="submission" date="2025-09" db="UniProtKB">
        <authorList>
            <consortium name="Ensembl"/>
        </authorList>
    </citation>
    <scope>IDENTIFICATION</scope>
</reference>
<dbReference type="AlphaFoldDB" id="A0A669PMB5"/>